<accession>A0ABC9U3K5</accession>
<evidence type="ECO:0000313" key="2">
    <source>
        <dbReference type="Proteomes" id="UP000016491"/>
    </source>
</evidence>
<evidence type="ECO:0000313" key="1">
    <source>
        <dbReference type="EMBL" id="ERI80553.1"/>
    </source>
</evidence>
<reference evidence="1 2" key="1">
    <citation type="submission" date="2013-07" db="EMBL/GenBank/DDBJ databases">
        <authorList>
            <person name="Weinstock G."/>
            <person name="Sodergren E."/>
            <person name="Wylie T."/>
            <person name="Fulton L."/>
            <person name="Fulton R."/>
            <person name="Fronick C."/>
            <person name="O'Laughlin M."/>
            <person name="Godfrey J."/>
            <person name="Miner T."/>
            <person name="Herter B."/>
            <person name="Appelbaum E."/>
            <person name="Cordes M."/>
            <person name="Lek S."/>
            <person name="Wollam A."/>
            <person name="Pepin K.H."/>
            <person name="Palsikar V.B."/>
            <person name="Mitreva M."/>
            <person name="Wilson R.K."/>
        </authorList>
    </citation>
    <scope>NUCLEOTIDE SEQUENCE [LARGE SCALE GENOMIC DNA]</scope>
    <source>
        <strain evidence="1 2">ATCC 14940</strain>
    </source>
</reference>
<protein>
    <submittedName>
        <fullName evidence="1">Uncharacterized protein</fullName>
    </submittedName>
</protein>
<organism evidence="1 2">
    <name type="scientific">[Clostridium] symbiosum ATCC 14940</name>
    <dbReference type="NCBI Taxonomy" id="411472"/>
    <lineage>
        <taxon>Bacteria</taxon>
        <taxon>Bacillati</taxon>
        <taxon>Bacillota</taxon>
        <taxon>Clostridia</taxon>
        <taxon>Lachnospirales</taxon>
        <taxon>Lachnospiraceae</taxon>
        <taxon>Otoolea</taxon>
    </lineage>
</organism>
<dbReference type="AlphaFoldDB" id="A0ABC9U3K5"/>
<dbReference type="EMBL" id="AWSU01000019">
    <property type="protein sequence ID" value="ERI80553.1"/>
    <property type="molecule type" value="Genomic_DNA"/>
</dbReference>
<proteinExistence type="predicted"/>
<gene>
    <name evidence="1" type="ORF">CLOSYM_00215</name>
</gene>
<comment type="caution">
    <text evidence="1">The sequence shown here is derived from an EMBL/GenBank/DDBJ whole genome shotgun (WGS) entry which is preliminary data.</text>
</comment>
<dbReference type="Proteomes" id="UP000016491">
    <property type="component" value="Unassembled WGS sequence"/>
</dbReference>
<sequence>MFKVTEQGFRHFYHGCLLSKPVLNYISCIIVTQITVCRKPLYYTVITVNYWLKNI</sequence>
<name>A0ABC9U3K5_CLOSY</name>